<feature type="chain" id="PRO_5008146648" evidence="1">
    <location>
        <begin position="23"/>
        <end position="226"/>
    </location>
</feature>
<organism evidence="2 3">
    <name type="scientific">Globodera pallida</name>
    <name type="common">Potato cyst nematode worm</name>
    <name type="synonym">Heterodera pallida</name>
    <dbReference type="NCBI Taxonomy" id="36090"/>
    <lineage>
        <taxon>Eukaryota</taxon>
        <taxon>Metazoa</taxon>
        <taxon>Ecdysozoa</taxon>
        <taxon>Nematoda</taxon>
        <taxon>Chromadorea</taxon>
        <taxon>Rhabditida</taxon>
        <taxon>Tylenchina</taxon>
        <taxon>Tylenchomorpha</taxon>
        <taxon>Tylenchoidea</taxon>
        <taxon>Heteroderidae</taxon>
        <taxon>Heteroderinae</taxon>
        <taxon>Globodera</taxon>
    </lineage>
</organism>
<name>A0A183BTY8_GLOPA</name>
<accession>A0A183BTY8</accession>
<dbReference type="Proteomes" id="UP000050741">
    <property type="component" value="Unassembled WGS sequence"/>
</dbReference>
<reference evidence="3" key="2">
    <citation type="submission" date="2016-06" db="UniProtKB">
        <authorList>
            <consortium name="WormBaseParasite"/>
        </authorList>
    </citation>
    <scope>IDENTIFICATION</scope>
</reference>
<evidence type="ECO:0000313" key="3">
    <source>
        <dbReference type="WBParaSite" id="GPLIN_000407400"/>
    </source>
</evidence>
<proteinExistence type="predicted"/>
<feature type="signal peptide" evidence="1">
    <location>
        <begin position="1"/>
        <end position="22"/>
    </location>
</feature>
<dbReference type="AlphaFoldDB" id="A0A183BTY8"/>
<reference evidence="2" key="1">
    <citation type="submission" date="2014-05" db="EMBL/GenBank/DDBJ databases">
        <title>The genome and life-stage specific transcriptomes of Globodera pallida elucidate key aspects of plant parasitism by a cyst nematode.</title>
        <authorList>
            <person name="Cotton J.A."/>
            <person name="Lilley C.J."/>
            <person name="Jones L.M."/>
            <person name="Kikuchi T."/>
            <person name="Reid A.J."/>
            <person name="Thorpe P."/>
            <person name="Tsai I.J."/>
            <person name="Beasley H."/>
            <person name="Blok V."/>
            <person name="Cock P.J.A."/>
            <person name="Van den Akker S.E."/>
            <person name="Holroyd N."/>
            <person name="Hunt M."/>
            <person name="Mantelin S."/>
            <person name="Naghra H."/>
            <person name="Pain A."/>
            <person name="Palomares-Rius J.E."/>
            <person name="Zarowiecki M."/>
            <person name="Berriman M."/>
            <person name="Jones J.T."/>
            <person name="Urwin P.E."/>
        </authorList>
    </citation>
    <scope>NUCLEOTIDE SEQUENCE [LARGE SCALE GENOMIC DNA]</scope>
    <source>
        <strain evidence="2">Lindley</strain>
    </source>
</reference>
<sequence length="226" mass="25519">MTKFLIISIIANVCLICQRSIASPIRYPCRYGIQQVADLMSSYVTTFKNSVEHNERLALCKNVIEDMKDLKIYLNAMDRCENGGGTRIVRVINEQLSRETERRAVYGSSSNRLFGPDVLQKNSLKSDTLELCAYSLSFVRAMFNLAVKSTAYFERSAPNDVTKGFKTQIKLIDNICKNFEISINANVHFEAPWGGNKIVPMSPQLVVYPLESSQYRFEAGSSDEES</sequence>
<evidence type="ECO:0000256" key="1">
    <source>
        <dbReference type="SAM" id="SignalP"/>
    </source>
</evidence>
<evidence type="ECO:0000313" key="2">
    <source>
        <dbReference type="Proteomes" id="UP000050741"/>
    </source>
</evidence>
<keyword evidence="2" id="KW-1185">Reference proteome</keyword>
<dbReference type="WBParaSite" id="GPLIN_000407400">
    <property type="protein sequence ID" value="GPLIN_000407400"/>
    <property type="gene ID" value="GPLIN_000407400"/>
</dbReference>
<keyword evidence="1" id="KW-0732">Signal</keyword>
<protein>
    <submittedName>
        <fullName evidence="3">Uncharacterized protein</fullName>
    </submittedName>
</protein>